<dbReference type="CDD" id="cd02440">
    <property type="entry name" value="AdoMet_MTases"/>
    <property type="match status" value="1"/>
</dbReference>
<dbReference type="GO" id="GO:0030798">
    <property type="term" value="F:trans-aconitate 2-methyltransferase activity"/>
    <property type="evidence" value="ECO:0007669"/>
    <property type="project" value="InterPro"/>
</dbReference>
<dbReference type="GO" id="GO:0032259">
    <property type="term" value="P:methylation"/>
    <property type="evidence" value="ECO:0007669"/>
    <property type="project" value="UniProtKB-KW"/>
</dbReference>
<evidence type="ECO:0000256" key="1">
    <source>
        <dbReference type="ARBA" id="ARBA00022603"/>
    </source>
</evidence>
<dbReference type="InterPro" id="IPR041698">
    <property type="entry name" value="Methyltransf_25"/>
</dbReference>
<evidence type="ECO:0000256" key="2">
    <source>
        <dbReference type="ARBA" id="ARBA00022679"/>
    </source>
</evidence>
<dbReference type="Proteomes" id="UP001219901">
    <property type="component" value="Chromosome"/>
</dbReference>
<organism evidence="5 6">
    <name type="scientific">Candidatus Lucifugimonas marina</name>
    <dbReference type="NCBI Taxonomy" id="3038979"/>
    <lineage>
        <taxon>Bacteria</taxon>
        <taxon>Bacillati</taxon>
        <taxon>Chloroflexota</taxon>
        <taxon>Dehalococcoidia</taxon>
        <taxon>SAR202 cluster</taxon>
        <taxon>Candidatus Lucifugimonadales</taxon>
        <taxon>Candidatus Lucifugimonadaceae</taxon>
        <taxon>Candidatus Lucifugimonas</taxon>
    </lineage>
</organism>
<evidence type="ECO:0000313" key="4">
    <source>
        <dbReference type="EMBL" id="MDG0867646.1"/>
    </source>
</evidence>
<feature type="domain" description="Methyltransferase" evidence="3">
    <location>
        <begin position="34"/>
        <end position="123"/>
    </location>
</feature>
<dbReference type="PANTHER" id="PTHR43861">
    <property type="entry name" value="TRANS-ACONITATE 2-METHYLTRANSFERASE-RELATED"/>
    <property type="match status" value="1"/>
</dbReference>
<evidence type="ECO:0000259" key="3">
    <source>
        <dbReference type="Pfam" id="PF13649"/>
    </source>
</evidence>
<keyword evidence="2" id="KW-0808">Transferase</keyword>
<dbReference type="EMBL" id="WMBE01000003">
    <property type="protein sequence ID" value="MDG0867646.1"/>
    <property type="molecule type" value="Genomic_DNA"/>
</dbReference>
<reference evidence="5" key="2">
    <citation type="journal article" date="2023" name="Nat. Commun.">
        <title>Cultivation of marine bacteria of the SAR202 clade.</title>
        <authorList>
            <person name="Lim Y."/>
            <person name="Seo J.H."/>
            <person name="Giovannoni S.J."/>
            <person name="Kang I."/>
            <person name="Cho J.C."/>
        </authorList>
    </citation>
    <scope>NUCLEOTIDE SEQUENCE</scope>
    <source>
        <strain evidence="5">JH1073</strain>
    </source>
</reference>
<dbReference type="InterPro" id="IPR029063">
    <property type="entry name" value="SAM-dependent_MTases_sf"/>
</dbReference>
<dbReference type="SUPFAM" id="SSF53335">
    <property type="entry name" value="S-adenosyl-L-methionine-dependent methyltransferases"/>
    <property type="match status" value="1"/>
</dbReference>
<dbReference type="PANTHER" id="PTHR43861:SF1">
    <property type="entry name" value="TRANS-ACONITATE 2-METHYLTRANSFERASE"/>
    <property type="match status" value="1"/>
</dbReference>
<dbReference type="RefSeq" id="WP_342826205.1">
    <property type="nucleotide sequence ID" value="NZ_CP046146.1"/>
</dbReference>
<proteinExistence type="predicted"/>
<sequence>MAWDPSQYLKFADHRLRPAVDLLNRVDLDSPSVVYDLGAGAGNVTELLANRWPEARIIGIDDSEEMLRKAAERATNIEWEVGDIGSWEPKEPAELIFTNAALHWIEGHTDLFTRLMSSVAPGGVFAVQMPRNFGALSHTSISEAALSGPWRSKLEPLLRPAPVEPPPFYIDILSSLSSSLDVWETEFSQILTGDNPVKEWTKGTWLMPLLNALEEPERSEFEAAYAELIFSRYPKQPDGTTVFPFKRMFIVAKR</sequence>
<keyword evidence="6" id="KW-1185">Reference proteome</keyword>
<dbReference type="Pfam" id="PF13649">
    <property type="entry name" value="Methyltransf_25"/>
    <property type="match status" value="1"/>
</dbReference>
<protein>
    <submittedName>
        <fullName evidence="5">Methyltransferase domain-containing protein</fullName>
    </submittedName>
</protein>
<dbReference type="Gene3D" id="3.40.50.150">
    <property type="entry name" value="Vaccinia Virus protein VP39"/>
    <property type="match status" value="1"/>
</dbReference>
<name>A0AAJ5ZHA9_9CHLR</name>
<keyword evidence="1 5" id="KW-0489">Methyltransferase</keyword>
<dbReference type="Gene3D" id="1.10.150.290">
    <property type="entry name" value="S-adenosyl-L-methionine-dependent methyltransferases"/>
    <property type="match status" value="1"/>
</dbReference>
<reference evidence="6" key="3">
    <citation type="submission" date="2023-06" db="EMBL/GenBank/DDBJ databases">
        <title>Pangenomics reveal diversification of enzyme families and niche specialization in globally abundant SAR202 bacteria.</title>
        <authorList>
            <person name="Saw J.H.W."/>
        </authorList>
    </citation>
    <scope>NUCLEOTIDE SEQUENCE [LARGE SCALE GENOMIC DNA]</scope>
    <source>
        <strain evidence="6">JH1073</strain>
    </source>
</reference>
<evidence type="ECO:0000313" key="6">
    <source>
        <dbReference type="Proteomes" id="UP001219901"/>
    </source>
</evidence>
<reference evidence="6 7" key="1">
    <citation type="submission" date="2019-11" db="EMBL/GenBank/DDBJ databases">
        <authorList>
            <person name="Cho J.-C."/>
        </authorList>
    </citation>
    <scope>NUCLEOTIDE SEQUENCE [LARGE SCALE GENOMIC DNA]</scope>
    <source>
        <strain evidence="5 6">JH1073</strain>
        <strain evidence="4 7">JH702</strain>
    </source>
</reference>
<dbReference type="InterPro" id="IPR023149">
    <property type="entry name" value="Trans_acon_MeTrfase_C"/>
</dbReference>
<evidence type="ECO:0000313" key="5">
    <source>
        <dbReference type="EMBL" id="WFG39986.1"/>
    </source>
</evidence>
<gene>
    <name evidence="4" type="ORF">GKO46_11265</name>
    <name evidence="5" type="ORF">GKO48_10270</name>
</gene>
<evidence type="ECO:0000313" key="7">
    <source>
        <dbReference type="Proteomes" id="UP001321249"/>
    </source>
</evidence>
<dbReference type="AlphaFoldDB" id="A0AAJ5ZHA9"/>
<accession>A0AAJ5ZHA9</accession>
<dbReference type="EMBL" id="CP046147">
    <property type="protein sequence ID" value="WFG39986.1"/>
    <property type="molecule type" value="Genomic_DNA"/>
</dbReference>
<dbReference type="Proteomes" id="UP001321249">
    <property type="component" value="Unassembled WGS sequence"/>
</dbReference>